<keyword evidence="4" id="KW-0732">Signal</keyword>
<dbReference type="Gene3D" id="2.40.30.170">
    <property type="match status" value="1"/>
</dbReference>
<proteinExistence type="predicted"/>
<evidence type="ECO:0000313" key="7">
    <source>
        <dbReference type="Proteomes" id="UP000886785"/>
    </source>
</evidence>
<comment type="subcellular location">
    <subcellularLocation>
        <location evidence="1">Cell envelope</location>
    </subcellularLocation>
</comment>
<dbReference type="InterPro" id="IPR050465">
    <property type="entry name" value="UPF0194_transport"/>
</dbReference>
<dbReference type="Pfam" id="PF25990">
    <property type="entry name" value="Beta-barrel_YknX"/>
    <property type="match status" value="1"/>
</dbReference>
<feature type="signal peptide" evidence="4">
    <location>
        <begin position="1"/>
        <end position="28"/>
    </location>
</feature>
<feature type="coiled-coil region" evidence="3">
    <location>
        <begin position="253"/>
        <end position="353"/>
    </location>
</feature>
<evidence type="ECO:0000256" key="1">
    <source>
        <dbReference type="ARBA" id="ARBA00004196"/>
    </source>
</evidence>
<evidence type="ECO:0000313" key="6">
    <source>
        <dbReference type="EMBL" id="HIR56559.1"/>
    </source>
</evidence>
<organism evidence="6 7">
    <name type="scientific">Candidatus Gallacutalibacter pullicola</name>
    <dbReference type="NCBI Taxonomy" id="2840830"/>
    <lineage>
        <taxon>Bacteria</taxon>
        <taxon>Bacillati</taxon>
        <taxon>Bacillota</taxon>
        <taxon>Clostridia</taxon>
        <taxon>Eubacteriales</taxon>
        <taxon>Candidatus Gallacutalibacter</taxon>
    </lineage>
</organism>
<gene>
    <name evidence="6" type="ORF">IAA54_02740</name>
</gene>
<protein>
    <submittedName>
        <fullName evidence="6">HlyD family efflux transporter periplasmic adaptor subunit</fullName>
    </submittedName>
</protein>
<evidence type="ECO:0000256" key="2">
    <source>
        <dbReference type="ARBA" id="ARBA00023054"/>
    </source>
</evidence>
<dbReference type="Proteomes" id="UP000886785">
    <property type="component" value="Unassembled WGS sequence"/>
</dbReference>
<dbReference type="InterPro" id="IPR058636">
    <property type="entry name" value="Beta-barrel_YknX"/>
</dbReference>
<reference evidence="6" key="2">
    <citation type="journal article" date="2021" name="PeerJ">
        <title>Extensive microbial diversity within the chicken gut microbiome revealed by metagenomics and culture.</title>
        <authorList>
            <person name="Gilroy R."/>
            <person name="Ravi A."/>
            <person name="Getino M."/>
            <person name="Pursley I."/>
            <person name="Horton D.L."/>
            <person name="Alikhan N.F."/>
            <person name="Baker D."/>
            <person name="Gharbi K."/>
            <person name="Hall N."/>
            <person name="Watson M."/>
            <person name="Adriaenssens E.M."/>
            <person name="Foster-Nyarko E."/>
            <person name="Jarju S."/>
            <person name="Secka A."/>
            <person name="Antonio M."/>
            <person name="Oren A."/>
            <person name="Chaudhuri R.R."/>
            <person name="La Ragione R."/>
            <person name="Hildebrand F."/>
            <person name="Pallen M.J."/>
        </authorList>
    </citation>
    <scope>NUCLEOTIDE SEQUENCE</scope>
    <source>
        <strain evidence="6">ChiSjej1B19-7085</strain>
    </source>
</reference>
<dbReference type="Gene3D" id="1.10.287.470">
    <property type="entry name" value="Helix hairpin bin"/>
    <property type="match status" value="1"/>
</dbReference>
<evidence type="ECO:0000259" key="5">
    <source>
        <dbReference type="Pfam" id="PF25990"/>
    </source>
</evidence>
<dbReference type="GO" id="GO:0030313">
    <property type="term" value="C:cell envelope"/>
    <property type="evidence" value="ECO:0007669"/>
    <property type="project" value="UniProtKB-SubCell"/>
</dbReference>
<keyword evidence="2 3" id="KW-0175">Coiled coil</keyword>
<feature type="coiled-coil region" evidence="3">
    <location>
        <begin position="136"/>
        <end position="213"/>
    </location>
</feature>
<accession>A0A9D1J113</accession>
<dbReference type="PANTHER" id="PTHR32347">
    <property type="entry name" value="EFFLUX SYSTEM COMPONENT YKNX-RELATED"/>
    <property type="match status" value="1"/>
</dbReference>
<sequence>MKKKKVVITAVAVLAAAGGLFAWTSANAQSVPAVEADTSTLERGTISEKVSASGTIESASSVNVYAKSNQSSPVMEVNVKVGDVVQAGDVLCTLDPQAVQESIRRAQANLSAAESSGSQAVKSAQQSYQNAREALEQGLNSQLNAASDAVQQAQESKDAAQRALEKAQKSYNDEKAKLETNLNAEILAAESTLQNAKTAMDRAQKAYRERRDEQTTAYKDTQKEYRDQKKVVDEARDFLEAAQDETPPDAAKIARARTNLEDAEAQLAELKKELDDYEANDEGYDEDDPTRQSLRQLREAAEDAEAAYSAAYKNLEALRAGTSQQLSTLEDEVNEAQIQCDQADAALANAQRDQQAAQLAVEQGLEDAQQAVATSQAGADQRVQETELEILQEQLESCTVYAPVSGTVTAVYAEVGAPASGVMFVIEDTDALQVRVEINEYDINNVTEGMKTMVRADAIDGQEFEGVLSSIAPAAIKNDPETESGRQDVQFEAIVTVTQADTPLRIGMSAKADVITEEKTDVFAVPFEAVTTDAQGQEIIYTVTPGENGLYIPEEIPVETGLEGDYDVEISGDGLTDGMTIIADGKSVIPGVPVSVPELAAAQGAESSGEAGGAQ</sequence>
<evidence type="ECO:0000256" key="3">
    <source>
        <dbReference type="SAM" id="Coils"/>
    </source>
</evidence>
<dbReference type="Gene3D" id="2.40.50.100">
    <property type="match status" value="1"/>
</dbReference>
<dbReference type="Gene3D" id="2.40.420.20">
    <property type="match status" value="1"/>
</dbReference>
<dbReference type="EMBL" id="DVHF01000034">
    <property type="protein sequence ID" value="HIR56559.1"/>
    <property type="molecule type" value="Genomic_DNA"/>
</dbReference>
<reference evidence="6" key="1">
    <citation type="submission" date="2020-10" db="EMBL/GenBank/DDBJ databases">
        <authorList>
            <person name="Gilroy R."/>
        </authorList>
    </citation>
    <scope>NUCLEOTIDE SEQUENCE</scope>
    <source>
        <strain evidence="6">ChiSjej1B19-7085</strain>
    </source>
</reference>
<name>A0A9D1J113_9FIRM</name>
<comment type="caution">
    <text evidence="6">The sequence shown here is derived from an EMBL/GenBank/DDBJ whole genome shotgun (WGS) entry which is preliminary data.</text>
</comment>
<dbReference type="SUPFAM" id="SSF111369">
    <property type="entry name" value="HlyD-like secretion proteins"/>
    <property type="match status" value="2"/>
</dbReference>
<feature type="chain" id="PRO_5039436728" evidence="4">
    <location>
        <begin position="29"/>
        <end position="615"/>
    </location>
</feature>
<evidence type="ECO:0000256" key="4">
    <source>
        <dbReference type="SAM" id="SignalP"/>
    </source>
</evidence>
<dbReference type="AlphaFoldDB" id="A0A9D1J113"/>
<feature type="domain" description="YknX-like beta-barrel" evidence="5">
    <location>
        <begin position="432"/>
        <end position="512"/>
    </location>
</feature>